<dbReference type="InterPro" id="IPR036397">
    <property type="entry name" value="RNaseH_sf"/>
</dbReference>
<dbReference type="GO" id="GO:0015074">
    <property type="term" value="P:DNA integration"/>
    <property type="evidence" value="ECO:0007669"/>
    <property type="project" value="InterPro"/>
</dbReference>
<dbReference type="InterPro" id="IPR001584">
    <property type="entry name" value="Integrase_cat-core"/>
</dbReference>
<dbReference type="GO" id="GO:0004803">
    <property type="term" value="F:transposase activity"/>
    <property type="evidence" value="ECO:0007669"/>
    <property type="project" value="TreeGrafter"/>
</dbReference>
<feature type="region of interest" description="Disordered" evidence="1">
    <location>
        <begin position="154"/>
        <end position="184"/>
    </location>
</feature>
<feature type="domain" description="Integrase catalytic" evidence="2">
    <location>
        <begin position="172"/>
        <end position="346"/>
    </location>
</feature>
<reference evidence="3" key="2">
    <citation type="journal article" date="2021" name="PeerJ">
        <title>Extensive microbial diversity within the chicken gut microbiome revealed by metagenomics and culture.</title>
        <authorList>
            <person name="Gilroy R."/>
            <person name="Ravi A."/>
            <person name="Getino M."/>
            <person name="Pursley I."/>
            <person name="Horton D.L."/>
            <person name="Alikhan N.F."/>
            <person name="Baker D."/>
            <person name="Gharbi K."/>
            <person name="Hall N."/>
            <person name="Watson M."/>
            <person name="Adriaenssens E.M."/>
            <person name="Foster-Nyarko E."/>
            <person name="Jarju S."/>
            <person name="Secka A."/>
            <person name="Antonio M."/>
            <person name="Oren A."/>
            <person name="Chaudhuri R.R."/>
            <person name="La Ragione R."/>
            <person name="Hildebrand F."/>
            <person name="Pallen M.J."/>
        </authorList>
    </citation>
    <scope>NUCLEOTIDE SEQUENCE</scope>
    <source>
        <strain evidence="3">ChiBcec15-4380</strain>
    </source>
</reference>
<proteinExistence type="predicted"/>
<dbReference type="AlphaFoldDB" id="A0A9D1DI13"/>
<dbReference type="NCBIfam" id="NF033563">
    <property type="entry name" value="transpos_IS30"/>
    <property type="match status" value="1"/>
</dbReference>
<evidence type="ECO:0000259" key="2">
    <source>
        <dbReference type="PROSITE" id="PS50994"/>
    </source>
</evidence>
<dbReference type="Proteomes" id="UP000824239">
    <property type="component" value="Unassembled WGS sequence"/>
</dbReference>
<dbReference type="GO" id="GO:0032196">
    <property type="term" value="P:transposition"/>
    <property type="evidence" value="ECO:0007669"/>
    <property type="project" value="TreeGrafter"/>
</dbReference>
<dbReference type="InterPro" id="IPR012337">
    <property type="entry name" value="RNaseH-like_sf"/>
</dbReference>
<reference evidence="3" key="1">
    <citation type="submission" date="2020-10" db="EMBL/GenBank/DDBJ databases">
        <authorList>
            <person name="Gilroy R."/>
        </authorList>
    </citation>
    <scope>NUCLEOTIDE SEQUENCE</scope>
    <source>
        <strain evidence="3">ChiBcec15-4380</strain>
    </source>
</reference>
<dbReference type="SUPFAM" id="SSF53098">
    <property type="entry name" value="Ribonuclease H-like"/>
    <property type="match status" value="1"/>
</dbReference>
<dbReference type="InterPro" id="IPR051917">
    <property type="entry name" value="Transposase-Integrase"/>
</dbReference>
<gene>
    <name evidence="3" type="ORF">IAA53_06790</name>
</gene>
<dbReference type="EMBL" id="DVHE01000056">
    <property type="protein sequence ID" value="HIR50974.1"/>
    <property type="molecule type" value="Genomic_DNA"/>
</dbReference>
<evidence type="ECO:0000256" key="1">
    <source>
        <dbReference type="SAM" id="MobiDB-lite"/>
    </source>
</evidence>
<feature type="compositionally biased region" description="Basic and acidic residues" evidence="1">
    <location>
        <begin position="172"/>
        <end position="181"/>
    </location>
</feature>
<comment type="caution">
    <text evidence="3">The sequence shown here is derived from an EMBL/GenBank/DDBJ whole genome shotgun (WGS) entry which is preliminary data.</text>
</comment>
<evidence type="ECO:0000313" key="4">
    <source>
        <dbReference type="Proteomes" id="UP000824239"/>
    </source>
</evidence>
<dbReference type="PROSITE" id="PS50994">
    <property type="entry name" value="INTEGRASE"/>
    <property type="match status" value="1"/>
</dbReference>
<sequence length="346" mass="39918">MNHKDAKHFTWDQRLTLERMLKKGFTKAAIASALGKCERSIYYEINRGLCVQQTSGYEFIEVYCPEVAERRYREFLKEKGRDLKIGKDHALARRLEELVMVHGFAPGAALAEIRNNGEVYDTVICENTLYNYIYRGDVFLHLTPDHLHNKGRRHYAANSKRQAARSSNGKSIETRPQEVKGRGSFGHWEMDSIMGCKGSKKALLVLTERRTRMGIVMLLEDHTAASVVKAINRLERRFGKLFYKLFKSITVDNGCEFQDFEGIEAAHRRKGKRTVVFFCHPYSAFERGSNENMNRLIRRFFPKGTSFDTVTPEEVRAAEKWVNSYPRKLLGWQSAATLFEKELLSA</sequence>
<name>A0A9D1DI13_9FIRM</name>
<feature type="compositionally biased region" description="Polar residues" evidence="1">
    <location>
        <begin position="159"/>
        <end position="171"/>
    </location>
</feature>
<evidence type="ECO:0000313" key="3">
    <source>
        <dbReference type="EMBL" id="HIR50974.1"/>
    </source>
</evidence>
<dbReference type="Gene3D" id="3.30.420.10">
    <property type="entry name" value="Ribonuclease H-like superfamily/Ribonuclease H"/>
    <property type="match status" value="1"/>
</dbReference>
<dbReference type="InterPro" id="IPR053392">
    <property type="entry name" value="Transposase_IS30-like"/>
</dbReference>
<protein>
    <submittedName>
        <fullName evidence="3">IS30 family transposase</fullName>
    </submittedName>
</protein>
<accession>A0A9D1DI13</accession>
<dbReference type="PANTHER" id="PTHR10948">
    <property type="entry name" value="TRANSPOSASE"/>
    <property type="match status" value="1"/>
</dbReference>
<dbReference type="GO" id="GO:0003676">
    <property type="term" value="F:nucleic acid binding"/>
    <property type="evidence" value="ECO:0007669"/>
    <property type="project" value="InterPro"/>
</dbReference>
<dbReference type="PANTHER" id="PTHR10948:SF23">
    <property type="entry name" value="TRANSPOSASE INSI FOR INSERTION SEQUENCE ELEMENT IS30A-RELATED"/>
    <property type="match status" value="1"/>
</dbReference>
<dbReference type="GO" id="GO:0005829">
    <property type="term" value="C:cytosol"/>
    <property type="evidence" value="ECO:0007669"/>
    <property type="project" value="TreeGrafter"/>
</dbReference>
<organism evidence="3 4">
    <name type="scientific">Candidatus Avoscillospira avicola</name>
    <dbReference type="NCBI Taxonomy" id="2840706"/>
    <lineage>
        <taxon>Bacteria</taxon>
        <taxon>Bacillati</taxon>
        <taxon>Bacillota</taxon>
        <taxon>Clostridia</taxon>
        <taxon>Eubacteriales</taxon>
        <taxon>Oscillospiraceae</taxon>
        <taxon>Oscillospiraceae incertae sedis</taxon>
        <taxon>Candidatus Avoscillospira</taxon>
    </lineage>
</organism>